<accession>A0ABQ7WUD9</accession>
<evidence type="ECO:0000313" key="2">
    <source>
        <dbReference type="Proteomes" id="UP000826656"/>
    </source>
</evidence>
<evidence type="ECO:0000313" key="1">
    <source>
        <dbReference type="EMBL" id="KAH0783587.1"/>
    </source>
</evidence>
<dbReference type="EMBL" id="JAIVGD010000001">
    <property type="protein sequence ID" value="KAH0783587.1"/>
    <property type="molecule type" value="Genomic_DNA"/>
</dbReference>
<gene>
    <name evidence="1" type="ORF">KY290_003185</name>
</gene>
<organism evidence="1 2">
    <name type="scientific">Solanum tuberosum</name>
    <name type="common">Potato</name>
    <dbReference type="NCBI Taxonomy" id="4113"/>
    <lineage>
        <taxon>Eukaryota</taxon>
        <taxon>Viridiplantae</taxon>
        <taxon>Streptophyta</taxon>
        <taxon>Embryophyta</taxon>
        <taxon>Tracheophyta</taxon>
        <taxon>Spermatophyta</taxon>
        <taxon>Magnoliopsida</taxon>
        <taxon>eudicotyledons</taxon>
        <taxon>Gunneridae</taxon>
        <taxon>Pentapetalae</taxon>
        <taxon>asterids</taxon>
        <taxon>lamiids</taxon>
        <taxon>Solanales</taxon>
        <taxon>Solanaceae</taxon>
        <taxon>Solanoideae</taxon>
        <taxon>Solaneae</taxon>
        <taxon>Solanum</taxon>
    </lineage>
</organism>
<sequence length="136" mass="15599">MTVCKFIEKLHLIDLLPMVLTTQVDQLFPCYQLTSHLTKYDIDCQEHLFRIIQDVEAISLATNEHPVALLAEHTKKLLQRDNTIYMRILSQRPNAAAVSASILHKLYGIKLAITALNRCYLATRLFAHSYIFKLSS</sequence>
<proteinExistence type="predicted"/>
<protein>
    <submittedName>
        <fullName evidence="1">Uncharacterized protein</fullName>
    </submittedName>
</protein>
<name>A0ABQ7WUD9_SOLTU</name>
<dbReference type="Proteomes" id="UP000826656">
    <property type="component" value="Unassembled WGS sequence"/>
</dbReference>
<keyword evidence="2" id="KW-1185">Reference proteome</keyword>
<comment type="caution">
    <text evidence="1">The sequence shown here is derived from an EMBL/GenBank/DDBJ whole genome shotgun (WGS) entry which is preliminary data.</text>
</comment>
<reference evidence="1 2" key="1">
    <citation type="journal article" date="2021" name="bioRxiv">
        <title>Chromosome-scale and haplotype-resolved genome assembly of a tetraploid potato cultivar.</title>
        <authorList>
            <person name="Sun H."/>
            <person name="Jiao W.-B."/>
            <person name="Krause K."/>
            <person name="Campoy J.A."/>
            <person name="Goel M."/>
            <person name="Folz-Donahue K."/>
            <person name="Kukat C."/>
            <person name="Huettel B."/>
            <person name="Schneeberger K."/>
        </authorList>
    </citation>
    <scope>NUCLEOTIDE SEQUENCE [LARGE SCALE GENOMIC DNA]</scope>
    <source>
        <strain evidence="1">SolTubOtavaFocal</strain>
        <tissue evidence="1">Leaves</tissue>
    </source>
</reference>